<sequence>MLHLLDPTRLLSVFNRPGTIGACQCRRVTGLCGFTVPLIDLISCITHDYSILAEPDNLSSTTSQLTNALTNLCTFYPTFSSLPLFLILQYTFLDDILALESATDSFSSDITFIQSSDACVRGGHFQEALDLTAHAARLATRSPHVQVVQAVQAEANGCRQPLATLRATAKLPSLFRAVGFLRVSGTQARSQISQVPPRGTQRCIDKRRGGNTPIGCAECLGGYMKKYIDTWREGVHDLFTEYAAIFLKRSPADLSPEVLHTLLRSLLPACSAH</sequence>
<dbReference type="InterPro" id="IPR007255">
    <property type="entry name" value="COG8"/>
</dbReference>
<evidence type="ECO:0000256" key="8">
    <source>
        <dbReference type="ARBA" id="ARBA00031347"/>
    </source>
</evidence>
<gene>
    <name evidence="9" type="ORF">DFH94DRAFT_697064</name>
</gene>
<dbReference type="OrthoDB" id="1661054at2759"/>
<evidence type="ECO:0000256" key="6">
    <source>
        <dbReference type="ARBA" id="ARBA00023034"/>
    </source>
</evidence>
<reference evidence="9" key="2">
    <citation type="journal article" date="2020" name="Nat. Commun.">
        <title>Large-scale genome sequencing of mycorrhizal fungi provides insights into the early evolution of symbiotic traits.</title>
        <authorList>
            <person name="Miyauchi S."/>
            <person name="Kiss E."/>
            <person name="Kuo A."/>
            <person name="Drula E."/>
            <person name="Kohler A."/>
            <person name="Sanchez-Garcia M."/>
            <person name="Morin E."/>
            <person name="Andreopoulos B."/>
            <person name="Barry K.W."/>
            <person name="Bonito G."/>
            <person name="Buee M."/>
            <person name="Carver A."/>
            <person name="Chen C."/>
            <person name="Cichocki N."/>
            <person name="Clum A."/>
            <person name="Culley D."/>
            <person name="Crous P.W."/>
            <person name="Fauchery L."/>
            <person name="Girlanda M."/>
            <person name="Hayes R.D."/>
            <person name="Keri Z."/>
            <person name="LaButti K."/>
            <person name="Lipzen A."/>
            <person name="Lombard V."/>
            <person name="Magnuson J."/>
            <person name="Maillard F."/>
            <person name="Murat C."/>
            <person name="Nolan M."/>
            <person name="Ohm R.A."/>
            <person name="Pangilinan J."/>
            <person name="Pereira M.F."/>
            <person name="Perotto S."/>
            <person name="Peter M."/>
            <person name="Pfister S."/>
            <person name="Riley R."/>
            <person name="Sitrit Y."/>
            <person name="Stielow J.B."/>
            <person name="Szollosi G."/>
            <person name="Zifcakova L."/>
            <person name="Stursova M."/>
            <person name="Spatafora J.W."/>
            <person name="Tedersoo L."/>
            <person name="Vaario L.M."/>
            <person name="Yamada A."/>
            <person name="Yan M."/>
            <person name="Wang P."/>
            <person name="Xu J."/>
            <person name="Bruns T."/>
            <person name="Baldrian P."/>
            <person name="Vilgalys R."/>
            <person name="Dunand C."/>
            <person name="Henrissat B."/>
            <person name="Grigoriev I.V."/>
            <person name="Hibbett D."/>
            <person name="Nagy L.G."/>
            <person name="Martin F.M."/>
        </authorList>
    </citation>
    <scope>NUCLEOTIDE SEQUENCE</scope>
    <source>
        <strain evidence="9">Prilba</strain>
    </source>
</reference>
<evidence type="ECO:0000256" key="4">
    <source>
        <dbReference type="ARBA" id="ARBA00022448"/>
    </source>
</evidence>
<evidence type="ECO:0000256" key="5">
    <source>
        <dbReference type="ARBA" id="ARBA00022927"/>
    </source>
</evidence>
<evidence type="ECO:0000256" key="3">
    <source>
        <dbReference type="ARBA" id="ARBA00020983"/>
    </source>
</evidence>
<dbReference type="Pfam" id="PF04124">
    <property type="entry name" value="Dor1"/>
    <property type="match status" value="1"/>
</dbReference>
<dbReference type="Proteomes" id="UP000759537">
    <property type="component" value="Unassembled WGS sequence"/>
</dbReference>
<keyword evidence="6" id="KW-0333">Golgi apparatus</keyword>
<organism evidence="9 10">
    <name type="scientific">Russula ochroleuca</name>
    <dbReference type="NCBI Taxonomy" id="152965"/>
    <lineage>
        <taxon>Eukaryota</taxon>
        <taxon>Fungi</taxon>
        <taxon>Dikarya</taxon>
        <taxon>Basidiomycota</taxon>
        <taxon>Agaricomycotina</taxon>
        <taxon>Agaricomycetes</taxon>
        <taxon>Russulales</taxon>
        <taxon>Russulaceae</taxon>
        <taxon>Russula</taxon>
    </lineage>
</organism>
<name>A0A9P5JZ08_9AGAM</name>
<dbReference type="GO" id="GO:0015031">
    <property type="term" value="P:protein transport"/>
    <property type="evidence" value="ECO:0007669"/>
    <property type="project" value="UniProtKB-KW"/>
</dbReference>
<comment type="caution">
    <text evidence="9">The sequence shown here is derived from an EMBL/GenBank/DDBJ whole genome shotgun (WGS) entry which is preliminary data.</text>
</comment>
<keyword evidence="7" id="KW-0472">Membrane</keyword>
<dbReference type="PANTHER" id="PTHR21311">
    <property type="entry name" value="CONSERVED OLIGOMERIC GOLGI COMPLEX COMPONENT 8"/>
    <property type="match status" value="1"/>
</dbReference>
<evidence type="ECO:0000256" key="2">
    <source>
        <dbReference type="ARBA" id="ARBA00006419"/>
    </source>
</evidence>
<dbReference type="GO" id="GO:0006891">
    <property type="term" value="P:intra-Golgi vesicle-mediated transport"/>
    <property type="evidence" value="ECO:0007669"/>
    <property type="project" value="TreeGrafter"/>
</dbReference>
<comment type="similarity">
    <text evidence="2">Belongs to the COG8 family.</text>
</comment>
<keyword evidence="5" id="KW-0653">Protein transport</keyword>
<protein>
    <recommendedName>
        <fullName evidence="3">Conserved oligomeric Golgi complex subunit 8</fullName>
    </recommendedName>
    <alternativeName>
        <fullName evidence="8">Component of oligomeric Golgi complex 8</fullName>
    </alternativeName>
</protein>
<dbReference type="GO" id="GO:0000139">
    <property type="term" value="C:Golgi membrane"/>
    <property type="evidence" value="ECO:0007669"/>
    <property type="project" value="UniProtKB-SubCell"/>
</dbReference>
<proteinExistence type="inferred from homology"/>
<evidence type="ECO:0000256" key="7">
    <source>
        <dbReference type="ARBA" id="ARBA00023136"/>
    </source>
</evidence>
<evidence type="ECO:0000256" key="1">
    <source>
        <dbReference type="ARBA" id="ARBA00004395"/>
    </source>
</evidence>
<dbReference type="AlphaFoldDB" id="A0A9P5JZ08"/>
<evidence type="ECO:0000313" key="10">
    <source>
        <dbReference type="Proteomes" id="UP000759537"/>
    </source>
</evidence>
<comment type="subcellular location">
    <subcellularLocation>
        <location evidence="1">Golgi apparatus membrane</location>
        <topology evidence="1">Peripheral membrane protein</topology>
    </subcellularLocation>
</comment>
<dbReference type="PANTHER" id="PTHR21311:SF0">
    <property type="entry name" value="CONSERVED OLIGOMERIC GOLGI COMPLEX SUBUNIT 8"/>
    <property type="match status" value="1"/>
</dbReference>
<dbReference type="GO" id="GO:0017119">
    <property type="term" value="C:Golgi transport complex"/>
    <property type="evidence" value="ECO:0007669"/>
    <property type="project" value="InterPro"/>
</dbReference>
<dbReference type="EMBL" id="WHVB01000026">
    <property type="protein sequence ID" value="KAF8470300.1"/>
    <property type="molecule type" value="Genomic_DNA"/>
</dbReference>
<reference evidence="9" key="1">
    <citation type="submission" date="2019-10" db="EMBL/GenBank/DDBJ databases">
        <authorList>
            <consortium name="DOE Joint Genome Institute"/>
            <person name="Kuo A."/>
            <person name="Miyauchi S."/>
            <person name="Kiss E."/>
            <person name="Drula E."/>
            <person name="Kohler A."/>
            <person name="Sanchez-Garcia M."/>
            <person name="Andreopoulos B."/>
            <person name="Barry K.W."/>
            <person name="Bonito G."/>
            <person name="Buee M."/>
            <person name="Carver A."/>
            <person name="Chen C."/>
            <person name="Cichocki N."/>
            <person name="Clum A."/>
            <person name="Culley D."/>
            <person name="Crous P.W."/>
            <person name="Fauchery L."/>
            <person name="Girlanda M."/>
            <person name="Hayes R."/>
            <person name="Keri Z."/>
            <person name="LaButti K."/>
            <person name="Lipzen A."/>
            <person name="Lombard V."/>
            <person name="Magnuson J."/>
            <person name="Maillard F."/>
            <person name="Morin E."/>
            <person name="Murat C."/>
            <person name="Nolan M."/>
            <person name="Ohm R."/>
            <person name="Pangilinan J."/>
            <person name="Pereira M."/>
            <person name="Perotto S."/>
            <person name="Peter M."/>
            <person name="Riley R."/>
            <person name="Sitrit Y."/>
            <person name="Stielow B."/>
            <person name="Szollosi G."/>
            <person name="Zifcakova L."/>
            <person name="Stursova M."/>
            <person name="Spatafora J.W."/>
            <person name="Tedersoo L."/>
            <person name="Vaario L.-M."/>
            <person name="Yamada A."/>
            <person name="Yan M."/>
            <person name="Wang P."/>
            <person name="Xu J."/>
            <person name="Bruns T."/>
            <person name="Baldrian P."/>
            <person name="Vilgalys R."/>
            <person name="Henrissat B."/>
            <person name="Grigoriev I.V."/>
            <person name="Hibbett D."/>
            <person name="Nagy L.G."/>
            <person name="Martin F.M."/>
        </authorList>
    </citation>
    <scope>NUCLEOTIDE SEQUENCE</scope>
    <source>
        <strain evidence="9">Prilba</strain>
    </source>
</reference>
<evidence type="ECO:0000313" key="9">
    <source>
        <dbReference type="EMBL" id="KAF8470300.1"/>
    </source>
</evidence>
<accession>A0A9P5JZ08</accession>
<keyword evidence="10" id="KW-1185">Reference proteome</keyword>
<keyword evidence="4" id="KW-0813">Transport</keyword>